<evidence type="ECO:0000259" key="9">
    <source>
        <dbReference type="PROSITE" id="PS50928"/>
    </source>
</evidence>
<dbReference type="GO" id="GO:0055085">
    <property type="term" value="P:transmembrane transport"/>
    <property type="evidence" value="ECO:0007669"/>
    <property type="project" value="InterPro"/>
</dbReference>
<name>A0A934W1Y9_9MICO</name>
<comment type="subcellular location">
    <subcellularLocation>
        <location evidence="1 7">Cell membrane</location>
        <topology evidence="1 7">Multi-pass membrane protein</topology>
    </subcellularLocation>
</comment>
<dbReference type="SUPFAM" id="SSF160964">
    <property type="entry name" value="MalF N-terminal region-like"/>
    <property type="match status" value="1"/>
</dbReference>
<evidence type="ECO:0000256" key="6">
    <source>
        <dbReference type="ARBA" id="ARBA00023136"/>
    </source>
</evidence>
<keyword evidence="2 7" id="KW-0813">Transport</keyword>
<dbReference type="EMBL" id="JAEPES010000001">
    <property type="protein sequence ID" value="MBK4346291.1"/>
    <property type="molecule type" value="Genomic_DNA"/>
</dbReference>
<feature type="transmembrane region" description="Helical" evidence="7">
    <location>
        <begin position="42"/>
        <end position="61"/>
    </location>
</feature>
<evidence type="ECO:0000256" key="5">
    <source>
        <dbReference type="ARBA" id="ARBA00022989"/>
    </source>
</evidence>
<dbReference type="InterPro" id="IPR000515">
    <property type="entry name" value="MetI-like"/>
</dbReference>
<comment type="caution">
    <text evidence="10">The sequence shown here is derived from an EMBL/GenBank/DDBJ whole genome shotgun (WGS) entry which is preliminary data.</text>
</comment>
<gene>
    <name evidence="10" type="ORF">IV501_01470</name>
</gene>
<protein>
    <submittedName>
        <fullName evidence="10">Sugar ABC transporter permease</fullName>
    </submittedName>
</protein>
<evidence type="ECO:0000256" key="2">
    <source>
        <dbReference type="ARBA" id="ARBA00022448"/>
    </source>
</evidence>
<dbReference type="Gene3D" id="1.10.3720.10">
    <property type="entry name" value="MetI-like"/>
    <property type="match status" value="1"/>
</dbReference>
<proteinExistence type="inferred from homology"/>
<sequence length="324" mass="34856">MTSVGTTPAGVAAPAAPAGQRRRERTAPAGSQVRLNGRLAPWLFLLPGLFVALAFVFWPFVQTIVTSFTDARPFVAGKFVGLENYATVFTDPLFWVAFRNSLLYVVCVVPFMIVLPLLLAILMQRVIPGSAFFRTAVYTPVVASTVVVIIIWQWMFNDRGLINGILQSIHVISKPIPFLSDPVLLLFCAMVVTIWKGLGYYMVVYLAVLSNVPRDLHEAAEMDGAGVIRRFLIVTVPAMRATMILVGVISSVSAFRVFSEVYLLAGPTAGPGGADSTLVTLIQSSGTGLSAQLGYSSAVSVVLFVLTVGLLAVNLRVSNSKDLS</sequence>
<evidence type="ECO:0000313" key="11">
    <source>
        <dbReference type="Proteomes" id="UP000636458"/>
    </source>
</evidence>
<evidence type="ECO:0000256" key="4">
    <source>
        <dbReference type="ARBA" id="ARBA00022692"/>
    </source>
</evidence>
<comment type="similarity">
    <text evidence="7">Belongs to the binding-protein-dependent transport system permease family.</text>
</comment>
<keyword evidence="4 7" id="KW-0812">Transmembrane</keyword>
<reference evidence="10" key="1">
    <citation type="submission" date="2021-01" db="EMBL/GenBank/DDBJ databases">
        <title>Lacisediminihabitans sp. nov. strain G11-30, isolated from Antarctic Soil.</title>
        <authorList>
            <person name="Li J."/>
        </authorList>
    </citation>
    <scope>NUCLEOTIDE SEQUENCE</scope>
    <source>
        <strain evidence="10">G11-30</strain>
    </source>
</reference>
<evidence type="ECO:0000313" key="10">
    <source>
        <dbReference type="EMBL" id="MBK4346291.1"/>
    </source>
</evidence>
<keyword evidence="5 7" id="KW-1133">Transmembrane helix</keyword>
<evidence type="ECO:0000256" key="3">
    <source>
        <dbReference type="ARBA" id="ARBA00022475"/>
    </source>
</evidence>
<organism evidence="10 11">
    <name type="scientific">Lacisediminihabitans changchengi</name>
    <dbReference type="NCBI Taxonomy" id="2787634"/>
    <lineage>
        <taxon>Bacteria</taxon>
        <taxon>Bacillati</taxon>
        <taxon>Actinomycetota</taxon>
        <taxon>Actinomycetes</taxon>
        <taxon>Micrococcales</taxon>
        <taxon>Microbacteriaceae</taxon>
        <taxon>Lacisediminihabitans</taxon>
    </lineage>
</organism>
<dbReference type="Pfam" id="PF00528">
    <property type="entry name" value="BPD_transp_1"/>
    <property type="match status" value="1"/>
</dbReference>
<dbReference type="PROSITE" id="PS50928">
    <property type="entry name" value="ABC_TM1"/>
    <property type="match status" value="1"/>
</dbReference>
<dbReference type="SUPFAM" id="SSF161098">
    <property type="entry name" value="MetI-like"/>
    <property type="match status" value="1"/>
</dbReference>
<keyword evidence="11" id="KW-1185">Reference proteome</keyword>
<accession>A0A934W1Y9</accession>
<dbReference type="CDD" id="cd06261">
    <property type="entry name" value="TM_PBP2"/>
    <property type="match status" value="1"/>
</dbReference>
<dbReference type="Proteomes" id="UP000636458">
    <property type="component" value="Unassembled WGS sequence"/>
</dbReference>
<dbReference type="InterPro" id="IPR035906">
    <property type="entry name" value="MetI-like_sf"/>
</dbReference>
<dbReference type="PANTHER" id="PTHR30193:SF44">
    <property type="entry name" value="LACTOSE TRANSPORT SYSTEM PERMEASE PROTEIN LACF"/>
    <property type="match status" value="1"/>
</dbReference>
<keyword evidence="6 7" id="KW-0472">Membrane</keyword>
<evidence type="ECO:0000256" key="7">
    <source>
        <dbReference type="RuleBase" id="RU363032"/>
    </source>
</evidence>
<keyword evidence="3" id="KW-1003">Cell membrane</keyword>
<feature type="compositionally biased region" description="Low complexity" evidence="8">
    <location>
        <begin position="1"/>
        <end position="19"/>
    </location>
</feature>
<feature type="region of interest" description="Disordered" evidence="8">
    <location>
        <begin position="1"/>
        <end position="29"/>
    </location>
</feature>
<feature type="domain" description="ABC transmembrane type-1" evidence="9">
    <location>
        <begin position="98"/>
        <end position="314"/>
    </location>
</feature>
<feature type="transmembrane region" description="Helical" evidence="7">
    <location>
        <begin position="293"/>
        <end position="315"/>
    </location>
</feature>
<feature type="transmembrane region" description="Helical" evidence="7">
    <location>
        <begin position="231"/>
        <end position="255"/>
    </location>
</feature>
<evidence type="ECO:0000256" key="1">
    <source>
        <dbReference type="ARBA" id="ARBA00004651"/>
    </source>
</evidence>
<dbReference type="AlphaFoldDB" id="A0A934W1Y9"/>
<dbReference type="GO" id="GO:0005886">
    <property type="term" value="C:plasma membrane"/>
    <property type="evidence" value="ECO:0007669"/>
    <property type="project" value="UniProtKB-SubCell"/>
</dbReference>
<dbReference type="PANTHER" id="PTHR30193">
    <property type="entry name" value="ABC TRANSPORTER PERMEASE PROTEIN"/>
    <property type="match status" value="1"/>
</dbReference>
<feature type="transmembrane region" description="Helical" evidence="7">
    <location>
        <begin position="102"/>
        <end position="123"/>
    </location>
</feature>
<feature type="transmembrane region" description="Helical" evidence="7">
    <location>
        <begin position="135"/>
        <end position="155"/>
    </location>
</feature>
<evidence type="ECO:0000256" key="8">
    <source>
        <dbReference type="SAM" id="MobiDB-lite"/>
    </source>
</evidence>
<feature type="transmembrane region" description="Helical" evidence="7">
    <location>
        <begin position="183"/>
        <end position="210"/>
    </location>
</feature>
<dbReference type="InterPro" id="IPR051393">
    <property type="entry name" value="ABC_transporter_permease"/>
</dbReference>